<comment type="similarity">
    <text evidence="2">Belongs to the transketolase family.</text>
</comment>
<dbReference type="EMBL" id="JABBNT010000009">
    <property type="protein sequence ID" value="NMM46724.1"/>
    <property type="molecule type" value="Genomic_DNA"/>
</dbReference>
<dbReference type="Proteomes" id="UP000539372">
    <property type="component" value="Unassembled WGS sequence"/>
</dbReference>
<keyword evidence="3" id="KW-0786">Thiamine pyrophosphate</keyword>
<evidence type="ECO:0000259" key="4">
    <source>
        <dbReference type="Pfam" id="PF00456"/>
    </source>
</evidence>
<comment type="caution">
    <text evidence="5">The sequence shown here is derived from an EMBL/GenBank/DDBJ whole genome shotgun (WGS) entry which is preliminary data.</text>
</comment>
<evidence type="ECO:0000256" key="3">
    <source>
        <dbReference type="ARBA" id="ARBA00023052"/>
    </source>
</evidence>
<dbReference type="CDD" id="cd02012">
    <property type="entry name" value="TPP_TK"/>
    <property type="match status" value="1"/>
</dbReference>
<dbReference type="PANTHER" id="PTHR47514:SF1">
    <property type="entry name" value="TRANSKETOLASE N-TERMINAL SECTION-RELATED"/>
    <property type="match status" value="1"/>
</dbReference>
<dbReference type="InterPro" id="IPR005474">
    <property type="entry name" value="Transketolase_N"/>
</dbReference>
<accession>A0A7Y0E3W5</accession>
<dbReference type="RefSeq" id="WP_169627129.1">
    <property type="nucleotide sequence ID" value="NZ_JABBNT010000009.1"/>
</dbReference>
<comment type="cofactor">
    <cofactor evidence="1">
        <name>thiamine diphosphate</name>
        <dbReference type="ChEBI" id="CHEBI:58937"/>
    </cofactor>
</comment>
<evidence type="ECO:0000313" key="6">
    <source>
        <dbReference type="Proteomes" id="UP000539372"/>
    </source>
</evidence>
<name>A0A7Y0E3W5_9PROT</name>
<organism evidence="5 6">
    <name type="scientific">Pacificispira spongiicola</name>
    <dbReference type="NCBI Taxonomy" id="2729598"/>
    <lineage>
        <taxon>Bacteria</taxon>
        <taxon>Pseudomonadati</taxon>
        <taxon>Pseudomonadota</taxon>
        <taxon>Alphaproteobacteria</taxon>
        <taxon>Rhodospirillales</taxon>
        <taxon>Rhodospirillaceae</taxon>
        <taxon>Pacificispira</taxon>
    </lineage>
</organism>
<gene>
    <name evidence="5" type="ORF">HH303_19705</name>
</gene>
<feature type="domain" description="Transketolase N-terminal" evidence="4">
    <location>
        <begin position="28"/>
        <end position="212"/>
    </location>
</feature>
<evidence type="ECO:0000313" key="5">
    <source>
        <dbReference type="EMBL" id="NMM46724.1"/>
    </source>
</evidence>
<keyword evidence="6" id="KW-1185">Reference proteome</keyword>
<dbReference type="AlphaFoldDB" id="A0A7Y0E3W5"/>
<dbReference type="Gene3D" id="3.40.50.970">
    <property type="match status" value="1"/>
</dbReference>
<reference evidence="5 6" key="1">
    <citation type="submission" date="2020-04" db="EMBL/GenBank/DDBJ databases">
        <title>Rhodospirillaceae bacterium KN72 isolated from deep sea.</title>
        <authorList>
            <person name="Zhang D.-C."/>
        </authorList>
    </citation>
    <scope>NUCLEOTIDE SEQUENCE [LARGE SCALE GENOMIC DNA]</scope>
    <source>
        <strain evidence="5 6">KN72</strain>
    </source>
</reference>
<dbReference type="PANTHER" id="PTHR47514">
    <property type="entry name" value="TRANSKETOLASE N-TERMINAL SECTION-RELATED"/>
    <property type="match status" value="1"/>
</dbReference>
<dbReference type="SUPFAM" id="SSF52518">
    <property type="entry name" value="Thiamin diphosphate-binding fold (THDP-binding)"/>
    <property type="match status" value="1"/>
</dbReference>
<dbReference type="Pfam" id="PF00456">
    <property type="entry name" value="Transketolase_N"/>
    <property type="match status" value="1"/>
</dbReference>
<dbReference type="InterPro" id="IPR029061">
    <property type="entry name" value="THDP-binding"/>
</dbReference>
<protein>
    <submittedName>
        <fullName evidence="5">Transketolase</fullName>
    </submittedName>
</protein>
<evidence type="ECO:0000256" key="1">
    <source>
        <dbReference type="ARBA" id="ARBA00001964"/>
    </source>
</evidence>
<proteinExistence type="inferred from homology"/>
<evidence type="ECO:0000256" key="2">
    <source>
        <dbReference type="ARBA" id="ARBA00007131"/>
    </source>
</evidence>
<sequence>MHIAPAFSCLEILDAVYYGLMARDDTNALQDIFVMSKGHGCMAQYAILEDLGILTPGDLEEYCTPDGMLGGHPDFGVPGIAASTGSLGHGLSISLGMAYAEKIAGTNRRVFAVIGDGEMQEGSIWEAIMLTPNLDVRNLVCFLDLNDFQGLGRTSELHPHFYPVAQKLEAFGWQTAEVNGHDTEAIHECVRAHSNTGPLFVVARTVKGKGVDFMENVPIWHYRSPNPEEYRYAMDNLSEVTE</sequence>